<comment type="caution">
    <text evidence="1">The sequence shown here is derived from an EMBL/GenBank/DDBJ whole genome shotgun (WGS) entry which is preliminary data.</text>
</comment>
<name>A0ABT2L0J5_9BACL</name>
<gene>
    <name evidence="1" type="ORF">NQG31_12690</name>
</gene>
<protein>
    <recommendedName>
        <fullName evidence="3">Transposase</fullName>
    </recommendedName>
</protein>
<evidence type="ECO:0000313" key="1">
    <source>
        <dbReference type="EMBL" id="MCT4796403.1"/>
    </source>
</evidence>
<reference evidence="1 2" key="1">
    <citation type="submission" date="2022-07" db="EMBL/GenBank/DDBJ databases">
        <title>Genomic and pangenome structural analysis of the polyextremophile Exiguobacterium.</title>
        <authorList>
            <person name="Shen L."/>
        </authorList>
    </citation>
    <scope>NUCLEOTIDE SEQUENCE [LARGE SCALE GENOMIC DNA]</scope>
    <source>
        <strain evidence="1 2">12_1</strain>
    </source>
</reference>
<evidence type="ECO:0008006" key="3">
    <source>
        <dbReference type="Google" id="ProtNLM"/>
    </source>
</evidence>
<dbReference type="RefSeq" id="WP_034815953.1">
    <property type="nucleotide sequence ID" value="NZ_JANIEK010000065.1"/>
</dbReference>
<accession>A0ABT2L0J5</accession>
<dbReference type="Proteomes" id="UP001206821">
    <property type="component" value="Unassembled WGS sequence"/>
</dbReference>
<organism evidence="1 2">
    <name type="scientific">Exiguobacterium alkaliphilum</name>
    <dbReference type="NCBI Taxonomy" id="1428684"/>
    <lineage>
        <taxon>Bacteria</taxon>
        <taxon>Bacillati</taxon>
        <taxon>Bacillota</taxon>
        <taxon>Bacilli</taxon>
        <taxon>Bacillales</taxon>
        <taxon>Bacillales Family XII. Incertae Sedis</taxon>
        <taxon>Exiguobacterium</taxon>
    </lineage>
</organism>
<evidence type="ECO:0000313" key="2">
    <source>
        <dbReference type="Proteomes" id="UP001206821"/>
    </source>
</evidence>
<dbReference type="EMBL" id="JANIEK010000065">
    <property type="protein sequence ID" value="MCT4796403.1"/>
    <property type="molecule type" value="Genomic_DNA"/>
</dbReference>
<keyword evidence="2" id="KW-1185">Reference proteome</keyword>
<proteinExistence type="predicted"/>
<sequence>MGKDLIEELEVVYTEQKRLDELEDLLRTMRSIAIEAATCGDKRRVQLQEQFHDLQARVTYLKAKKREPFRQSTTN</sequence>